<evidence type="ECO:0000313" key="7">
    <source>
        <dbReference type="Proteomes" id="UP001253545"/>
    </source>
</evidence>
<feature type="transmembrane region" description="Helical" evidence="4">
    <location>
        <begin position="259"/>
        <end position="281"/>
    </location>
</feature>
<dbReference type="InterPro" id="IPR043128">
    <property type="entry name" value="Rev_trsase/Diguanyl_cyclase"/>
</dbReference>
<dbReference type="InterPro" id="IPR029787">
    <property type="entry name" value="Nucleotide_cyclase"/>
</dbReference>
<dbReference type="Proteomes" id="UP001253545">
    <property type="component" value="Unassembled WGS sequence"/>
</dbReference>
<dbReference type="NCBIfam" id="TIGR00254">
    <property type="entry name" value="GGDEF"/>
    <property type="match status" value="1"/>
</dbReference>
<comment type="caution">
    <text evidence="6">The sequence shown here is derived from an EMBL/GenBank/DDBJ whole genome shotgun (WGS) entry which is preliminary data.</text>
</comment>
<dbReference type="CDD" id="cd01949">
    <property type="entry name" value="GGDEF"/>
    <property type="match status" value="1"/>
</dbReference>
<keyword evidence="4" id="KW-0812">Transmembrane</keyword>
<reference evidence="6 7" key="1">
    <citation type="submission" date="2023-09" db="EMBL/GenBank/DDBJ databases">
        <authorList>
            <person name="Rey-Velasco X."/>
        </authorList>
    </citation>
    <scope>NUCLEOTIDE SEQUENCE [LARGE SCALE GENOMIC DNA]</scope>
    <source>
        <strain evidence="6 7">P117</strain>
    </source>
</reference>
<feature type="coiled-coil region" evidence="3">
    <location>
        <begin position="402"/>
        <end position="447"/>
    </location>
</feature>
<dbReference type="InterPro" id="IPR011623">
    <property type="entry name" value="7TMR_DISM_rcpt_extracell_dom1"/>
</dbReference>
<evidence type="ECO:0000259" key="5">
    <source>
        <dbReference type="PROSITE" id="PS50887"/>
    </source>
</evidence>
<evidence type="ECO:0000256" key="4">
    <source>
        <dbReference type="SAM" id="Phobius"/>
    </source>
</evidence>
<accession>A0ABU2ZLB8</accession>
<evidence type="ECO:0000313" key="6">
    <source>
        <dbReference type="EMBL" id="MDT0593417.1"/>
    </source>
</evidence>
<feature type="transmembrane region" description="Helical" evidence="4">
    <location>
        <begin position="376"/>
        <end position="397"/>
    </location>
</feature>
<dbReference type="Pfam" id="PF00990">
    <property type="entry name" value="GGDEF"/>
    <property type="match status" value="1"/>
</dbReference>
<feature type="transmembrane region" description="Helical" evidence="4">
    <location>
        <begin position="318"/>
        <end position="339"/>
    </location>
</feature>
<dbReference type="Gene3D" id="2.60.120.260">
    <property type="entry name" value="Galactose-binding domain-like"/>
    <property type="match status" value="1"/>
</dbReference>
<dbReference type="PANTHER" id="PTHR45138">
    <property type="entry name" value="REGULATORY COMPONENTS OF SENSORY TRANSDUCTION SYSTEM"/>
    <property type="match status" value="1"/>
</dbReference>
<evidence type="ECO:0000256" key="1">
    <source>
        <dbReference type="ARBA" id="ARBA00012528"/>
    </source>
</evidence>
<protein>
    <recommendedName>
        <fullName evidence="1">diguanylate cyclase</fullName>
        <ecNumber evidence="1">2.7.7.65</ecNumber>
    </recommendedName>
</protein>
<keyword evidence="6" id="KW-0808">Transferase</keyword>
<sequence>MSILVTVFTLLSADQQASEVPKVSEGKLDLTGTDITQRQPIKLSGSWDFYWQKLLTFDELGLQEDTPTQVEFPGIWRGKNHQGKTLDHNGFATYVVEVSLPKNYEHLAIRVPNIGSAYRLYVNENLIASGGQVANNAERHVSKYSPGTYAFKPDGQVFKLLLQISNYDYYWGGSWNALELGTHDQLQEKLVRETLKTSFIVAIFFTISLFNLLLFSLRIRNILPLIIAMISIGFGIREAEINNLLHYVNIFDSNFLINIRTNFLSFTGLAPLLIMYFYLSFKNVYNKIAIYMIVAITVGFSLFIGLAPIHVFSNKLPYFQFLIMGIIVYLIFGLIKAIYLKKRNAGTLFIGSLILACLSIHDIFLSLGWINTVPLVSLGLVAFVMCQNYITYADFILASTNNKKLNRVLEQQNNELQQFSNSLEKQVEERTEELENLNRKLELLANEDALTSAYNRRGISVFLEQAKAVQKRSGTPFCIALIDFDNFKTVNDSLGHDVGDLTLKKACELIQAIIREQDKFGRWGGEEFVLLATDTNLQGAAFIAEKLRCEIEEKLAELIAYKVTVTIGVAECGIEENIESCLKRSDNALYKGKMEGRNQVALSKN</sequence>
<comment type="catalytic activity">
    <reaction evidence="2">
        <text>2 GTP = 3',3'-c-di-GMP + 2 diphosphate</text>
        <dbReference type="Rhea" id="RHEA:24898"/>
        <dbReference type="ChEBI" id="CHEBI:33019"/>
        <dbReference type="ChEBI" id="CHEBI:37565"/>
        <dbReference type="ChEBI" id="CHEBI:58805"/>
        <dbReference type="EC" id="2.7.7.65"/>
    </reaction>
</comment>
<keyword evidence="4" id="KW-0472">Membrane</keyword>
<name>A0ABU2ZLB8_9ALTE</name>
<keyword evidence="4" id="KW-1133">Transmembrane helix</keyword>
<organism evidence="6 7">
    <name type="scientific">Glaciecola petra</name>
    <dbReference type="NCBI Taxonomy" id="3075602"/>
    <lineage>
        <taxon>Bacteria</taxon>
        <taxon>Pseudomonadati</taxon>
        <taxon>Pseudomonadota</taxon>
        <taxon>Gammaproteobacteria</taxon>
        <taxon>Alteromonadales</taxon>
        <taxon>Alteromonadaceae</taxon>
        <taxon>Glaciecola</taxon>
    </lineage>
</organism>
<dbReference type="PROSITE" id="PS50887">
    <property type="entry name" value="GGDEF"/>
    <property type="match status" value="1"/>
</dbReference>
<feature type="transmembrane region" description="Helical" evidence="4">
    <location>
        <begin position="197"/>
        <end position="215"/>
    </location>
</feature>
<gene>
    <name evidence="6" type="ORF">RM552_01000</name>
</gene>
<dbReference type="Pfam" id="PF07695">
    <property type="entry name" value="7TMR-DISM_7TM"/>
    <property type="match status" value="1"/>
</dbReference>
<keyword evidence="6" id="KW-0548">Nucleotidyltransferase</keyword>
<feature type="transmembrane region" description="Helical" evidence="4">
    <location>
        <begin position="222"/>
        <end position="239"/>
    </location>
</feature>
<feature type="transmembrane region" description="Helical" evidence="4">
    <location>
        <begin position="288"/>
        <end position="312"/>
    </location>
</feature>
<evidence type="ECO:0000256" key="2">
    <source>
        <dbReference type="ARBA" id="ARBA00034247"/>
    </source>
</evidence>
<proteinExistence type="predicted"/>
<dbReference type="Gene3D" id="3.30.70.270">
    <property type="match status" value="1"/>
</dbReference>
<dbReference type="RefSeq" id="WP_311366934.1">
    <property type="nucleotide sequence ID" value="NZ_JAVRHX010000001.1"/>
</dbReference>
<dbReference type="GO" id="GO:0052621">
    <property type="term" value="F:diguanylate cyclase activity"/>
    <property type="evidence" value="ECO:0007669"/>
    <property type="project" value="UniProtKB-EC"/>
</dbReference>
<evidence type="ECO:0000256" key="3">
    <source>
        <dbReference type="SAM" id="Coils"/>
    </source>
</evidence>
<dbReference type="EMBL" id="JAVRHX010000001">
    <property type="protein sequence ID" value="MDT0593417.1"/>
    <property type="molecule type" value="Genomic_DNA"/>
</dbReference>
<feature type="transmembrane region" description="Helical" evidence="4">
    <location>
        <begin position="346"/>
        <end position="370"/>
    </location>
</feature>
<dbReference type="InterPro" id="IPR000160">
    <property type="entry name" value="GGDEF_dom"/>
</dbReference>
<feature type="domain" description="GGDEF" evidence="5">
    <location>
        <begin position="475"/>
        <end position="605"/>
    </location>
</feature>
<keyword evidence="7" id="KW-1185">Reference proteome</keyword>
<dbReference type="SUPFAM" id="SSF49785">
    <property type="entry name" value="Galactose-binding domain-like"/>
    <property type="match status" value="1"/>
</dbReference>
<dbReference type="InterPro" id="IPR008979">
    <property type="entry name" value="Galactose-bd-like_sf"/>
</dbReference>
<dbReference type="SUPFAM" id="SSF55073">
    <property type="entry name" value="Nucleotide cyclase"/>
    <property type="match status" value="1"/>
</dbReference>
<dbReference type="InterPro" id="IPR050469">
    <property type="entry name" value="Diguanylate_Cyclase"/>
</dbReference>
<keyword evidence="3" id="KW-0175">Coiled coil</keyword>
<dbReference type="EC" id="2.7.7.65" evidence="1"/>
<dbReference type="PANTHER" id="PTHR45138:SF9">
    <property type="entry name" value="DIGUANYLATE CYCLASE DGCM-RELATED"/>
    <property type="match status" value="1"/>
</dbReference>
<dbReference type="SMART" id="SM00267">
    <property type="entry name" value="GGDEF"/>
    <property type="match status" value="1"/>
</dbReference>